<feature type="transmembrane region" description="Helical" evidence="9">
    <location>
        <begin position="454"/>
        <end position="475"/>
    </location>
</feature>
<dbReference type="GO" id="GO:0015489">
    <property type="term" value="F:putrescine transmembrane transporter activity"/>
    <property type="evidence" value="ECO:0007669"/>
    <property type="project" value="TreeGrafter"/>
</dbReference>
<feature type="region of interest" description="Disordered" evidence="8">
    <location>
        <begin position="636"/>
        <end position="661"/>
    </location>
</feature>
<sequence>MTDKYILDQGYGYGFALGIGAAFALLMVSISKLLSIYAGEVQSSERFSTASRSVKSGLIASSTVSAWTWPATLLSSGAWAYNTGIMGGFTYGIGGTTQVLLFAFLAIQIKKNSPGCHTVAQLIQVRFGKAGHWVYLCYCVATNVLISSLLLLGGSQGFSETTGMHIIAASFLLPLGVVCYTLFGGLKATFISDWIHTVIIYGIICAAAFVIYGSSSLIGSPSKMYDLLIEADELFPSSGGNSYLSFFNKQQILLTWTVTVGGLSSVFGDPGYSQRAIASDAKSVFSGYVLGGACWLVIPWALGTSAGLACLALLNNPASFTYPNALTAAEVDAGMPVIYGLAAIFGKSGAAAGLVMLFMSVTSATSAELIAFSSIFTYDVYQTYVKPDASGKRLVTIAHGSVVFFGLFMACLAVVFNYVGVTVGWLLSFLGIILSPEVSAITLAIFWKKMSKESLIIGAPLGTLTGIACWIGATYAYNDGVVNRTTVMANEATVIGNFTSLFSSLFYYIVISYIKPADFDFKTFETSFHAGDDADEKEQAAMTTKKEDAGILKKQSIITAVLNIILVIGAYVIVPCAYYGSRYVFSKAYFTSWIVIMLIWLLVAATYIVVFPLWQGRHSIYAIVSHATSLIGKTKSESTSDASSSNSTGVEEVDLLSEPKV</sequence>
<keyword evidence="5 9" id="KW-1133">Transmembrane helix</keyword>
<dbReference type="Proteomes" id="UP000837801">
    <property type="component" value="Unassembled WGS sequence"/>
</dbReference>
<dbReference type="InterPro" id="IPR038377">
    <property type="entry name" value="Na/Glc_symporter_sf"/>
</dbReference>
<dbReference type="GO" id="GO:0015606">
    <property type="term" value="F:spermidine transmembrane transporter activity"/>
    <property type="evidence" value="ECO:0007669"/>
    <property type="project" value="TreeGrafter"/>
</dbReference>
<evidence type="ECO:0000256" key="8">
    <source>
        <dbReference type="SAM" id="MobiDB-lite"/>
    </source>
</evidence>
<dbReference type="InterPro" id="IPR001734">
    <property type="entry name" value="Na/solute_symporter"/>
</dbReference>
<evidence type="ECO:0000256" key="9">
    <source>
        <dbReference type="SAM" id="Phobius"/>
    </source>
</evidence>
<keyword evidence="6 9" id="KW-0472">Membrane</keyword>
<feature type="transmembrane region" description="Helical" evidence="9">
    <location>
        <begin position="425"/>
        <end position="447"/>
    </location>
</feature>
<dbReference type="AlphaFoldDB" id="A0A9P0QWI1"/>
<evidence type="ECO:0000313" key="10">
    <source>
        <dbReference type="EMBL" id="CAH2355941.1"/>
    </source>
</evidence>
<feature type="transmembrane region" description="Helical" evidence="9">
    <location>
        <begin position="12"/>
        <end position="37"/>
    </location>
</feature>
<evidence type="ECO:0000256" key="4">
    <source>
        <dbReference type="ARBA" id="ARBA00022692"/>
    </source>
</evidence>
<dbReference type="GO" id="GO:0005886">
    <property type="term" value="C:plasma membrane"/>
    <property type="evidence" value="ECO:0007669"/>
    <property type="project" value="TreeGrafter"/>
</dbReference>
<proteinExistence type="inferred from homology"/>
<feature type="compositionally biased region" description="Low complexity" evidence="8">
    <location>
        <begin position="637"/>
        <end position="648"/>
    </location>
</feature>
<feature type="transmembrane region" description="Helical" evidence="9">
    <location>
        <begin position="560"/>
        <end position="580"/>
    </location>
</feature>
<feature type="transmembrane region" description="Helical" evidence="9">
    <location>
        <begin position="592"/>
        <end position="614"/>
    </location>
</feature>
<evidence type="ECO:0000256" key="5">
    <source>
        <dbReference type="ARBA" id="ARBA00022989"/>
    </source>
</evidence>
<keyword evidence="11" id="KW-1185">Reference proteome</keyword>
<feature type="transmembrane region" description="Helical" evidence="9">
    <location>
        <begin position="58"/>
        <end position="79"/>
    </location>
</feature>
<name>A0A9P0QWI1_9ASCO</name>
<feature type="transmembrane region" description="Helical" evidence="9">
    <location>
        <begin position="351"/>
        <end position="376"/>
    </location>
</feature>
<dbReference type="Pfam" id="PF00474">
    <property type="entry name" value="SSF"/>
    <property type="match status" value="1"/>
</dbReference>
<evidence type="ECO:0000256" key="7">
    <source>
        <dbReference type="RuleBase" id="RU362091"/>
    </source>
</evidence>
<reference evidence="10" key="1">
    <citation type="submission" date="2022-03" db="EMBL/GenBank/DDBJ databases">
        <authorList>
            <person name="Legras J.-L."/>
            <person name="Devillers H."/>
            <person name="Grondin C."/>
        </authorList>
    </citation>
    <scope>NUCLEOTIDE SEQUENCE</scope>
    <source>
        <strain evidence="10">CLIB 1423</strain>
    </source>
</reference>
<comment type="subcellular location">
    <subcellularLocation>
        <location evidence="1">Membrane</location>
        <topology evidence="1">Multi-pass membrane protein</topology>
    </subcellularLocation>
</comment>
<dbReference type="PANTHER" id="PTHR46154">
    <property type="match status" value="1"/>
</dbReference>
<evidence type="ECO:0000313" key="11">
    <source>
        <dbReference type="Proteomes" id="UP000837801"/>
    </source>
</evidence>
<dbReference type="PROSITE" id="PS50283">
    <property type="entry name" value="NA_SOLUT_SYMP_3"/>
    <property type="match status" value="1"/>
</dbReference>
<feature type="transmembrane region" description="Helical" evidence="9">
    <location>
        <begin position="133"/>
        <end position="152"/>
    </location>
</feature>
<dbReference type="CDD" id="cd11476">
    <property type="entry name" value="SLC5sbd_DUR3"/>
    <property type="match status" value="1"/>
</dbReference>
<dbReference type="OrthoDB" id="6132759at2759"/>
<feature type="transmembrane region" description="Helical" evidence="9">
    <location>
        <begin position="85"/>
        <end position="107"/>
    </location>
</feature>
<dbReference type="GO" id="GO:0015204">
    <property type="term" value="F:urea transmembrane transporter activity"/>
    <property type="evidence" value="ECO:0007669"/>
    <property type="project" value="InterPro"/>
</dbReference>
<evidence type="ECO:0000256" key="2">
    <source>
        <dbReference type="ARBA" id="ARBA00006434"/>
    </source>
</evidence>
<comment type="similarity">
    <text evidence="2 7">Belongs to the sodium:solute symporter (SSF) (TC 2.A.21) family.</text>
</comment>
<feature type="transmembrane region" description="Helical" evidence="9">
    <location>
        <begin position="397"/>
        <end position="419"/>
    </location>
</feature>
<protein>
    <submittedName>
        <fullName evidence="10">Urea active transporter</fullName>
    </submittedName>
</protein>
<dbReference type="InterPro" id="IPR031155">
    <property type="entry name" value="DUR"/>
</dbReference>
<dbReference type="Gene3D" id="1.20.1730.10">
    <property type="entry name" value="Sodium/glucose cotransporter"/>
    <property type="match status" value="1"/>
</dbReference>
<comment type="caution">
    <text evidence="10">The sequence shown here is derived from an EMBL/GenBank/DDBJ whole genome shotgun (WGS) entry which is preliminary data.</text>
</comment>
<feature type="transmembrane region" description="Helical" evidence="9">
    <location>
        <begin position="198"/>
        <end position="218"/>
    </location>
</feature>
<gene>
    <name evidence="10" type="ORF">CLIB1423_39S00430</name>
</gene>
<feature type="transmembrane region" description="Helical" evidence="9">
    <location>
        <begin position="288"/>
        <end position="314"/>
    </location>
</feature>
<feature type="transmembrane region" description="Helical" evidence="9">
    <location>
        <begin position="164"/>
        <end position="186"/>
    </location>
</feature>
<evidence type="ECO:0000256" key="3">
    <source>
        <dbReference type="ARBA" id="ARBA00022448"/>
    </source>
</evidence>
<feature type="transmembrane region" description="Helical" evidence="9">
    <location>
        <begin position="495"/>
        <end position="514"/>
    </location>
</feature>
<evidence type="ECO:0000256" key="6">
    <source>
        <dbReference type="ARBA" id="ARBA00023136"/>
    </source>
</evidence>
<accession>A0A9P0QWI1</accession>
<evidence type="ECO:0000256" key="1">
    <source>
        <dbReference type="ARBA" id="ARBA00004141"/>
    </source>
</evidence>
<organism evidence="10 11">
    <name type="scientific">[Candida] railenensis</name>
    <dbReference type="NCBI Taxonomy" id="45579"/>
    <lineage>
        <taxon>Eukaryota</taxon>
        <taxon>Fungi</taxon>
        <taxon>Dikarya</taxon>
        <taxon>Ascomycota</taxon>
        <taxon>Saccharomycotina</taxon>
        <taxon>Pichiomycetes</taxon>
        <taxon>Debaryomycetaceae</taxon>
        <taxon>Kurtzmaniella</taxon>
    </lineage>
</organism>
<keyword evidence="4 9" id="KW-0812">Transmembrane</keyword>
<keyword evidence="3" id="KW-0813">Transport</keyword>
<dbReference type="NCBIfam" id="TIGR00813">
    <property type="entry name" value="sss"/>
    <property type="match status" value="1"/>
</dbReference>
<dbReference type="EMBL" id="CAKXYY010000039">
    <property type="protein sequence ID" value="CAH2355941.1"/>
    <property type="molecule type" value="Genomic_DNA"/>
</dbReference>
<dbReference type="PANTHER" id="PTHR46154:SF4">
    <property type="entry name" value="UREA ACTIVE TRANSPORTER"/>
    <property type="match status" value="1"/>
</dbReference>